<evidence type="ECO:0000256" key="20">
    <source>
        <dbReference type="ARBA" id="ARBA00032253"/>
    </source>
</evidence>
<feature type="transmembrane region" description="Helical" evidence="24">
    <location>
        <begin position="164"/>
        <end position="183"/>
    </location>
</feature>
<evidence type="ECO:0000256" key="6">
    <source>
        <dbReference type="ARBA" id="ARBA00012487"/>
    </source>
</evidence>
<keyword evidence="12 25" id="KW-0548">Nucleotidyltransferase</keyword>
<keyword evidence="9" id="KW-0444">Lipid biosynthesis</keyword>
<keyword evidence="14" id="KW-0443">Lipid metabolism</keyword>
<evidence type="ECO:0000256" key="13">
    <source>
        <dbReference type="ARBA" id="ARBA00022989"/>
    </source>
</evidence>
<evidence type="ECO:0000256" key="8">
    <source>
        <dbReference type="ARBA" id="ARBA00022475"/>
    </source>
</evidence>
<dbReference type="GeneID" id="1246099"/>
<evidence type="ECO:0000256" key="9">
    <source>
        <dbReference type="ARBA" id="ARBA00022516"/>
    </source>
</evidence>
<evidence type="ECO:0000256" key="14">
    <source>
        <dbReference type="ARBA" id="ARBA00023098"/>
    </source>
</evidence>
<feature type="transmembrane region" description="Helical" evidence="24">
    <location>
        <begin position="276"/>
        <end position="297"/>
    </location>
</feature>
<evidence type="ECO:0000256" key="17">
    <source>
        <dbReference type="ARBA" id="ARBA00023264"/>
    </source>
</evidence>
<evidence type="ECO:0000313" key="26">
    <source>
        <dbReference type="Proteomes" id="UP000260363"/>
    </source>
</evidence>
<proteinExistence type="inferred from homology"/>
<dbReference type="STRING" id="83560.NC80_03695"/>
<feature type="transmembrane region" description="Helical" evidence="24">
    <location>
        <begin position="203"/>
        <end position="221"/>
    </location>
</feature>
<accession>A0A069ZUP7</accession>
<evidence type="ECO:0000256" key="12">
    <source>
        <dbReference type="ARBA" id="ARBA00022695"/>
    </source>
</evidence>
<evidence type="ECO:0000313" key="25">
    <source>
        <dbReference type="EMBL" id="AJR10804.1"/>
    </source>
</evidence>
<comment type="similarity">
    <text evidence="5">Belongs to the CDS family.</text>
</comment>
<evidence type="ECO:0000256" key="19">
    <source>
        <dbReference type="ARBA" id="ARBA00031825"/>
    </source>
</evidence>
<dbReference type="OMA" id="GCIFLTM"/>
<evidence type="ECO:0000256" key="22">
    <source>
        <dbReference type="ARBA" id="ARBA00032743"/>
    </source>
</evidence>
<keyword evidence="11 24" id="KW-0812">Transmembrane</keyword>
<evidence type="ECO:0000256" key="7">
    <source>
        <dbReference type="ARBA" id="ARBA00019373"/>
    </source>
</evidence>
<keyword evidence="10 25" id="KW-0808">Transferase</keyword>
<organism evidence="25 26">
    <name type="scientific">Chlamydia muridarum</name>
    <dbReference type="NCBI Taxonomy" id="83560"/>
    <lineage>
        <taxon>Bacteria</taxon>
        <taxon>Pseudomonadati</taxon>
        <taxon>Chlamydiota</taxon>
        <taxon>Chlamydiia</taxon>
        <taxon>Chlamydiales</taxon>
        <taxon>Chlamydiaceae</taxon>
        <taxon>Chlamydia/Chlamydophila group</taxon>
        <taxon>Chlamydia</taxon>
    </lineage>
</organism>
<keyword evidence="16" id="KW-0594">Phospholipid biosynthesis</keyword>
<sequence length="305" mass="33817">MFDSDKNSILQSDFCQRLVVHSLLLVFLVILLCTSLYPSSAFIVGLLSSTCAAIGTYEMSSMVRMKFPFSFTRYSSIGSAIFVALTCLTARCKMLLPEHVDLIPWFFLFFWTVHLVFKSRHYKLGPIGSTGLALFCMLYVSVPIRLFLHILYGFVHTDTPFIGIWWAIFLIATTKSSDIFGYFFGKAFGKKRIAPVISPNKTVVGFVAGCIASILVSLIFYSHLPKSFANQIAMPWILVALGIILGISGFFGDIIESTFKRDAQIKNSSDLESIGGMLDVLDSLLLSTPIVYAILLITQNGTFLG</sequence>
<dbReference type="AlphaFoldDB" id="A0A069ZUP7"/>
<keyword evidence="17" id="KW-1208">Phospholipid metabolism</keyword>
<dbReference type="EMBL" id="CP007217">
    <property type="protein sequence ID" value="AJR10804.1"/>
    <property type="molecule type" value="Genomic_DNA"/>
</dbReference>
<keyword evidence="13 24" id="KW-1133">Transmembrane helix</keyword>
<evidence type="ECO:0000256" key="24">
    <source>
        <dbReference type="SAM" id="Phobius"/>
    </source>
</evidence>
<dbReference type="KEGG" id="cmg:NC81_03720"/>
<dbReference type="RefSeq" id="WP_010231379.1">
    <property type="nucleotide sequence ID" value="NZ_CP007217.1"/>
</dbReference>
<evidence type="ECO:0000256" key="18">
    <source>
        <dbReference type="ARBA" id="ARBA00029893"/>
    </source>
</evidence>
<dbReference type="PANTHER" id="PTHR46382:SF1">
    <property type="entry name" value="PHOSPHATIDATE CYTIDYLYLTRANSFERASE"/>
    <property type="match status" value="1"/>
</dbReference>
<dbReference type="PANTHER" id="PTHR46382">
    <property type="entry name" value="PHOSPHATIDATE CYTIDYLYLTRANSFERASE"/>
    <property type="match status" value="1"/>
</dbReference>
<evidence type="ECO:0000256" key="23">
    <source>
        <dbReference type="ARBA" id="ARBA00033406"/>
    </source>
</evidence>
<evidence type="ECO:0000256" key="11">
    <source>
        <dbReference type="ARBA" id="ARBA00022692"/>
    </source>
</evidence>
<dbReference type="EC" id="2.7.7.41" evidence="6"/>
<evidence type="ECO:0000256" key="21">
    <source>
        <dbReference type="ARBA" id="ARBA00032396"/>
    </source>
</evidence>
<dbReference type="Proteomes" id="UP000260363">
    <property type="component" value="Chromosome"/>
</dbReference>
<dbReference type="GO" id="GO:0016024">
    <property type="term" value="P:CDP-diacylglycerol biosynthetic process"/>
    <property type="evidence" value="ECO:0007669"/>
    <property type="project" value="TreeGrafter"/>
</dbReference>
<feature type="transmembrane region" description="Helical" evidence="24">
    <location>
        <begin position="102"/>
        <end position="119"/>
    </location>
</feature>
<feature type="transmembrane region" description="Helical" evidence="24">
    <location>
        <begin position="131"/>
        <end position="152"/>
    </location>
</feature>
<dbReference type="GO" id="GO:0005886">
    <property type="term" value="C:plasma membrane"/>
    <property type="evidence" value="ECO:0007669"/>
    <property type="project" value="UniProtKB-SubCell"/>
</dbReference>
<gene>
    <name evidence="25" type="ORF">BD36_03930</name>
</gene>
<dbReference type="KEGG" id="cmx:DNC_03725"/>
<dbReference type="Pfam" id="PF01148">
    <property type="entry name" value="CTP_transf_1"/>
    <property type="match status" value="1"/>
</dbReference>
<keyword evidence="8" id="KW-1003">Cell membrane</keyword>
<feature type="transmembrane region" description="Helical" evidence="24">
    <location>
        <begin position="75"/>
        <end position="96"/>
    </location>
</feature>
<protein>
    <recommendedName>
        <fullName evidence="7">Phosphatidate cytidylyltransferase</fullName>
        <ecNumber evidence="6">2.7.7.41</ecNumber>
    </recommendedName>
    <alternativeName>
        <fullName evidence="20">CDP-DAG synthase</fullName>
    </alternativeName>
    <alternativeName>
        <fullName evidence="22">CDP-DG synthase</fullName>
    </alternativeName>
    <alternativeName>
        <fullName evidence="18">CDP-diacylglycerol synthase</fullName>
    </alternativeName>
    <alternativeName>
        <fullName evidence="21">CDP-diglyceride pyrophosphorylase</fullName>
    </alternativeName>
    <alternativeName>
        <fullName evidence="23">CDP-diglyceride synthase</fullName>
    </alternativeName>
    <alternativeName>
        <fullName evidence="19">CTP:phosphatidate cytidylyltransferase</fullName>
    </alternativeName>
</protein>
<comment type="pathway">
    <text evidence="4">Lipid metabolism.</text>
</comment>
<evidence type="ECO:0000256" key="10">
    <source>
        <dbReference type="ARBA" id="ARBA00022679"/>
    </source>
</evidence>
<evidence type="ECO:0000256" key="16">
    <source>
        <dbReference type="ARBA" id="ARBA00023209"/>
    </source>
</evidence>
<dbReference type="GO" id="GO:0004605">
    <property type="term" value="F:phosphatidate cytidylyltransferase activity"/>
    <property type="evidence" value="ECO:0007669"/>
    <property type="project" value="UniProtKB-EC"/>
</dbReference>
<keyword evidence="15 24" id="KW-0472">Membrane</keyword>
<name>A0A069ZUP7_CHLMR</name>
<reference evidence="25 26" key="1">
    <citation type="submission" date="2014-02" db="EMBL/GenBank/DDBJ databases">
        <authorList>
            <person name="Chen C."/>
            <person name="Conrad T.A."/>
            <person name="Zhou Z."/>
            <person name="Lai Z."/>
            <person name="Zhong G."/>
        </authorList>
    </citation>
    <scope>NUCLEOTIDE SEQUENCE [LARGE SCALE GENOMIC DNA]</scope>
    <source>
        <strain evidence="25 26">Nigg3-28</strain>
    </source>
</reference>
<evidence type="ECO:0000256" key="15">
    <source>
        <dbReference type="ARBA" id="ARBA00023136"/>
    </source>
</evidence>
<comment type="subcellular location">
    <subcellularLocation>
        <location evidence="2">Cell membrane</location>
        <topology evidence="2">Multi-pass membrane protein</topology>
    </subcellularLocation>
</comment>
<dbReference type="PATRIC" id="fig|243161.6.peg.786"/>
<evidence type="ECO:0000256" key="2">
    <source>
        <dbReference type="ARBA" id="ARBA00004651"/>
    </source>
</evidence>
<dbReference type="KEGG" id="cmm:NC80_03695"/>
<comment type="pathway">
    <text evidence="3">Phospholipid metabolism; CDP-diacylglycerol biosynthesis; CDP-diacylglycerol from sn-glycerol 3-phosphate: step 3/3.</text>
</comment>
<comment type="catalytic activity">
    <reaction evidence="1">
        <text>a 1,2-diacyl-sn-glycero-3-phosphate + CTP + H(+) = a CDP-1,2-diacyl-sn-glycerol + diphosphate</text>
        <dbReference type="Rhea" id="RHEA:16229"/>
        <dbReference type="ChEBI" id="CHEBI:15378"/>
        <dbReference type="ChEBI" id="CHEBI:33019"/>
        <dbReference type="ChEBI" id="CHEBI:37563"/>
        <dbReference type="ChEBI" id="CHEBI:58332"/>
        <dbReference type="ChEBI" id="CHEBI:58608"/>
        <dbReference type="EC" id="2.7.7.41"/>
    </reaction>
</comment>
<dbReference type="SMR" id="A0A069ZUP7"/>
<feature type="transmembrane region" description="Helical" evidence="24">
    <location>
        <begin position="233"/>
        <end position="255"/>
    </location>
</feature>
<evidence type="ECO:0000256" key="5">
    <source>
        <dbReference type="ARBA" id="ARBA00010185"/>
    </source>
</evidence>
<feature type="transmembrane region" description="Helical" evidence="24">
    <location>
        <begin position="18"/>
        <end position="37"/>
    </location>
</feature>
<evidence type="ECO:0000256" key="4">
    <source>
        <dbReference type="ARBA" id="ARBA00005189"/>
    </source>
</evidence>
<evidence type="ECO:0000256" key="3">
    <source>
        <dbReference type="ARBA" id="ARBA00005119"/>
    </source>
</evidence>
<evidence type="ECO:0000256" key="1">
    <source>
        <dbReference type="ARBA" id="ARBA00001698"/>
    </source>
</evidence>